<keyword evidence="6" id="KW-1185">Reference proteome</keyword>
<dbReference type="PANTHER" id="PTHR30404">
    <property type="entry name" value="N-ACETYLMURAMOYL-L-ALANINE AMIDASE"/>
    <property type="match status" value="1"/>
</dbReference>
<feature type="domain" description="MurNAc-LAA" evidence="4">
    <location>
        <begin position="310"/>
        <end position="464"/>
    </location>
</feature>
<dbReference type="Gene3D" id="3.40.630.40">
    <property type="entry name" value="Zn-dependent exopeptidases"/>
    <property type="match status" value="1"/>
</dbReference>
<evidence type="ECO:0000256" key="1">
    <source>
        <dbReference type="ARBA" id="ARBA00001561"/>
    </source>
</evidence>
<dbReference type="InterPro" id="IPR050695">
    <property type="entry name" value="N-acetylmuramoyl_amidase_3"/>
</dbReference>
<reference evidence="5 6" key="1">
    <citation type="journal article" date="2013" name="Antonie Van Leeuwenhoek">
        <title>Dongia rigui sp. nov., isolated from freshwater of a large wetland in Korea.</title>
        <authorList>
            <person name="Baik K.S."/>
            <person name="Hwang Y.M."/>
            <person name="Choi J.S."/>
            <person name="Kwon J."/>
            <person name="Seong C.N."/>
        </authorList>
    </citation>
    <scope>NUCLEOTIDE SEQUENCE [LARGE SCALE GENOMIC DNA]</scope>
    <source>
        <strain evidence="5 6">04SU4-P</strain>
    </source>
</reference>
<dbReference type="PANTHER" id="PTHR30404:SF0">
    <property type="entry name" value="N-ACETYLMURAMOYL-L-ALANINE AMIDASE AMIC"/>
    <property type="match status" value="1"/>
</dbReference>
<comment type="caution">
    <text evidence="5">The sequence shown here is derived from an EMBL/GenBank/DDBJ whole genome shotgun (WGS) entry which is preliminary data.</text>
</comment>
<dbReference type="Proteomes" id="UP001271769">
    <property type="component" value="Unassembled WGS sequence"/>
</dbReference>
<evidence type="ECO:0000313" key="5">
    <source>
        <dbReference type="EMBL" id="MDY0871158.1"/>
    </source>
</evidence>
<dbReference type="InterPro" id="IPR002508">
    <property type="entry name" value="MurNAc-LAA_cat"/>
</dbReference>
<protein>
    <recommendedName>
        <fullName evidence="2">N-acetylmuramoyl-L-alanine amidase</fullName>
        <ecNumber evidence="2">3.5.1.28</ecNumber>
    </recommendedName>
</protein>
<proteinExistence type="predicted"/>
<dbReference type="CDD" id="cd02696">
    <property type="entry name" value="MurNAc-LAA"/>
    <property type="match status" value="1"/>
</dbReference>
<dbReference type="RefSeq" id="WP_320499524.1">
    <property type="nucleotide sequence ID" value="NZ_JAXCLX010000001.1"/>
</dbReference>
<comment type="catalytic activity">
    <reaction evidence="1">
        <text>Hydrolyzes the link between N-acetylmuramoyl residues and L-amino acid residues in certain cell-wall glycopeptides.</text>
        <dbReference type="EC" id="3.5.1.28"/>
    </reaction>
</comment>
<dbReference type="SUPFAM" id="SSF53187">
    <property type="entry name" value="Zn-dependent exopeptidases"/>
    <property type="match status" value="1"/>
</dbReference>
<evidence type="ECO:0000256" key="3">
    <source>
        <dbReference type="ARBA" id="ARBA00022801"/>
    </source>
</evidence>
<dbReference type="Pfam" id="PF01520">
    <property type="entry name" value="Amidase_3"/>
    <property type="match status" value="1"/>
</dbReference>
<dbReference type="Pfam" id="PF11741">
    <property type="entry name" value="AMIN"/>
    <property type="match status" value="1"/>
</dbReference>
<gene>
    <name evidence="5" type="ORF">SMD31_04475</name>
</gene>
<evidence type="ECO:0000259" key="4">
    <source>
        <dbReference type="SMART" id="SM00646"/>
    </source>
</evidence>
<evidence type="ECO:0000313" key="6">
    <source>
        <dbReference type="Proteomes" id="UP001271769"/>
    </source>
</evidence>
<sequence>MRKSHIFNAPQRFSLKFVGLVLAALVLAAILPVGPGAWAKPAVTDAKLGVEPDLTRVVLDLSAATGFKVFALADPQRVVIDLDEVDWQIPAGRKLQGRGLVAAMRYGLFKVGTSRIVLDLAAPATVSQVALVDKTEKLPRRLLIDLKPSDDASFRGQIKRTLFASDGSTVPAPDAMNVAAAKQPAIVQEGPVESGNAPSADPDPMAVQVAAKSSDEIVIPKAEPNDAAILVPTLKPGDQALKKNVKRKPLIIIDPGHGGIDPGAIGNGTMEKTITLAVAKALKKELLATGRFRVELTRDKDVYIPLRDRFKLARDDAAELFISLHADSHANSKTRGASVYTLSENASDSEAEALAAKENKSDVIAGVDLTNESKLVTGILIDLAQRETTNLSARFAKMLVKSLKKDTLMLEQSHRFAGFAVLKAPDVPSVLLEMGYISSNEDQRLLTNKTHQKGLAKAISRAIQAFFDWQDSIKRT</sequence>
<organism evidence="5 6">
    <name type="scientific">Dongia rigui</name>
    <dbReference type="NCBI Taxonomy" id="940149"/>
    <lineage>
        <taxon>Bacteria</taxon>
        <taxon>Pseudomonadati</taxon>
        <taxon>Pseudomonadota</taxon>
        <taxon>Alphaproteobacteria</taxon>
        <taxon>Rhodospirillales</taxon>
        <taxon>Dongiaceae</taxon>
        <taxon>Dongia</taxon>
    </lineage>
</organism>
<dbReference type="Gene3D" id="2.60.40.3500">
    <property type="match status" value="1"/>
</dbReference>
<evidence type="ECO:0000256" key="2">
    <source>
        <dbReference type="ARBA" id="ARBA00011901"/>
    </source>
</evidence>
<dbReference type="EC" id="3.5.1.28" evidence="2"/>
<accession>A0ABU5DWS2</accession>
<dbReference type="EMBL" id="JAXCLX010000001">
    <property type="protein sequence ID" value="MDY0871158.1"/>
    <property type="molecule type" value="Genomic_DNA"/>
</dbReference>
<keyword evidence="3" id="KW-0378">Hydrolase</keyword>
<name>A0ABU5DWS2_9PROT</name>
<dbReference type="SMART" id="SM00646">
    <property type="entry name" value="Ami_3"/>
    <property type="match status" value="1"/>
</dbReference>
<dbReference type="InterPro" id="IPR021731">
    <property type="entry name" value="AMIN_dom"/>
</dbReference>